<feature type="domain" description="CCZ1/INTU/HSP4 first Longin" evidence="2">
    <location>
        <begin position="10"/>
        <end position="133"/>
    </location>
</feature>
<dbReference type="InterPro" id="IPR043989">
    <property type="entry name" value="CCZ1/INTU/HSP4_longin_3"/>
</dbReference>
<dbReference type="Pfam" id="PF19033">
    <property type="entry name" value="Intu_longin_3"/>
    <property type="match status" value="1"/>
</dbReference>
<dbReference type="AlphaFoldDB" id="A0A9Q0L8P0"/>
<dbReference type="GO" id="GO:0035658">
    <property type="term" value="C:Mon1-Ccz1 complex"/>
    <property type="evidence" value="ECO:0007669"/>
    <property type="project" value="InterPro"/>
</dbReference>
<dbReference type="OrthoDB" id="240546at2759"/>
<comment type="caution">
    <text evidence="5">The sequence shown here is derived from an EMBL/GenBank/DDBJ whole genome shotgun (WGS) entry which is preliminary data.</text>
</comment>
<gene>
    <name evidence="5" type="ORF">M0811_03129</name>
</gene>
<dbReference type="PANTHER" id="PTHR13056">
    <property type="entry name" value="VACUOLAR FUSION PROTEIN CCZ1 HOMOLOG-RELATED"/>
    <property type="match status" value="1"/>
</dbReference>
<dbReference type="InterPro" id="IPR013176">
    <property type="entry name" value="Ccz1"/>
</dbReference>
<feature type="domain" description="CCZ1/INTU second Longin" evidence="3">
    <location>
        <begin position="207"/>
        <end position="337"/>
    </location>
</feature>
<evidence type="ECO:0000313" key="6">
    <source>
        <dbReference type="Proteomes" id="UP001149090"/>
    </source>
</evidence>
<evidence type="ECO:0000259" key="3">
    <source>
        <dbReference type="Pfam" id="PF19032"/>
    </source>
</evidence>
<dbReference type="EMBL" id="JAPDFW010000136">
    <property type="protein sequence ID" value="KAJ5066785.1"/>
    <property type="molecule type" value="Genomic_DNA"/>
</dbReference>
<evidence type="ECO:0000313" key="5">
    <source>
        <dbReference type="EMBL" id="KAJ5066785.1"/>
    </source>
</evidence>
<keyword evidence="6" id="KW-1185">Reference proteome</keyword>
<evidence type="ECO:0000259" key="2">
    <source>
        <dbReference type="Pfam" id="PF19031"/>
    </source>
</evidence>
<dbReference type="Pfam" id="PF19031">
    <property type="entry name" value="Intu_longin_1"/>
    <property type="match status" value="1"/>
</dbReference>
<dbReference type="Proteomes" id="UP001149090">
    <property type="component" value="Unassembled WGS sequence"/>
</dbReference>
<organism evidence="5 6">
    <name type="scientific">Anaeramoeba ignava</name>
    <name type="common">Anaerobic marine amoeba</name>
    <dbReference type="NCBI Taxonomy" id="1746090"/>
    <lineage>
        <taxon>Eukaryota</taxon>
        <taxon>Metamonada</taxon>
        <taxon>Anaeramoebidae</taxon>
        <taxon>Anaeramoeba</taxon>
    </lineage>
</organism>
<sequence>MQDLNLSKFHSFFIYNSTFSKSEETETDKIIFYYPETTTLKEQLQNVGLIEALTAYSLSFSNKKCNSLHLEKNRYVFFEPEKDYWLVLIISNPFTYKMKGNEKIQKFKFNLLSDQTLLQILKNSYRIFYMFYQTFNDLVQKNSVLYLKSILAQFFPFYLSNIDFSYSSIENTVWTALDGIQFCSVHKNLYLRIKCLMNQVKSNFPYVKNSMLLFEKNLVWSSFETEETRNLYHFMCSQVLGQYKSTKSKEFGKEKPTVKLENKESTVFSYQNLILGIQNLVADIKEEHFLTGATLIENKVVIKIPTIFVSESNTQKYQLIIYKSRNLFLLLFLENEAPNLNEISFYQKLSTLIRKEMQSICELLNNGQDEDEKIDQVFNYIYFNSINLSVKQCLNEKRNFSLTDVIPQLVAVSDELLRKKSQIPDEIDNPKTQYLRFIIEREIPFEIISQSKKSVWIVGKKTSNHVFFLIFDQKNVNLNSIEEEMEKFSSALFKDYFFD</sequence>
<dbReference type="InterPro" id="IPR043988">
    <property type="entry name" value="CCZ1/INTU_longin_2"/>
</dbReference>
<evidence type="ECO:0000259" key="4">
    <source>
        <dbReference type="Pfam" id="PF19033"/>
    </source>
</evidence>
<dbReference type="Pfam" id="PF19032">
    <property type="entry name" value="Intu_longin_2"/>
    <property type="match status" value="1"/>
</dbReference>
<dbReference type="InterPro" id="IPR043987">
    <property type="entry name" value="CCZ1/INTU/HSP4_longin_1"/>
</dbReference>
<reference evidence="5" key="1">
    <citation type="submission" date="2022-10" db="EMBL/GenBank/DDBJ databases">
        <title>Novel sulphate-reducing endosymbionts in the free-living metamonad Anaeramoeba.</title>
        <authorList>
            <person name="Jerlstrom-Hultqvist J."/>
            <person name="Cepicka I."/>
            <person name="Gallot-Lavallee L."/>
            <person name="Salas-Leiva D."/>
            <person name="Curtis B.A."/>
            <person name="Zahonova K."/>
            <person name="Pipaliya S."/>
            <person name="Dacks J."/>
            <person name="Roger A.J."/>
        </authorList>
    </citation>
    <scope>NUCLEOTIDE SEQUENCE</scope>
    <source>
        <strain evidence="5">BMAN</strain>
    </source>
</reference>
<protein>
    <submittedName>
        <fullName evidence="5">Vacuolar fusion protein ccz1</fullName>
    </submittedName>
</protein>
<dbReference type="PANTHER" id="PTHR13056:SF0">
    <property type="entry name" value="VACUOLAR FUSION PROTEIN CCZ1 HOMOLOG-RELATED"/>
    <property type="match status" value="1"/>
</dbReference>
<comment type="similarity">
    <text evidence="1">Belongs to the CCZ1 family.</text>
</comment>
<accession>A0A9Q0L8P0</accession>
<dbReference type="OMA" id="DCQALHT"/>
<proteinExistence type="inferred from homology"/>
<dbReference type="GO" id="GO:0016192">
    <property type="term" value="P:vesicle-mediated transport"/>
    <property type="evidence" value="ECO:0007669"/>
    <property type="project" value="InterPro"/>
</dbReference>
<evidence type="ECO:0000256" key="1">
    <source>
        <dbReference type="ARBA" id="ARBA00005352"/>
    </source>
</evidence>
<name>A0A9Q0L8P0_ANAIG</name>
<feature type="domain" description="CCZ1/INTU/HPS4 third Longin" evidence="4">
    <location>
        <begin position="376"/>
        <end position="487"/>
    </location>
</feature>